<organism evidence="2 3">
    <name type="scientific">Peribacillus asahii</name>
    <dbReference type="NCBI Taxonomy" id="228899"/>
    <lineage>
        <taxon>Bacteria</taxon>
        <taxon>Bacillati</taxon>
        <taxon>Bacillota</taxon>
        <taxon>Bacilli</taxon>
        <taxon>Bacillales</taxon>
        <taxon>Bacillaceae</taxon>
        <taxon>Peribacillus</taxon>
    </lineage>
</organism>
<keyword evidence="2" id="KW-0255">Endonuclease</keyword>
<dbReference type="EMBL" id="CP026095">
    <property type="protein sequence ID" value="AZV43660.1"/>
    <property type="molecule type" value="Genomic_DNA"/>
</dbReference>
<dbReference type="SMART" id="SM00507">
    <property type="entry name" value="HNHc"/>
    <property type="match status" value="1"/>
</dbReference>
<dbReference type="KEGG" id="pasa:BAOM_3051"/>
<feature type="domain" description="HNH nuclease" evidence="1">
    <location>
        <begin position="120"/>
        <end position="181"/>
    </location>
</feature>
<name>A0A3Q9RNK9_9BACI</name>
<keyword evidence="2" id="KW-0378">Hydrolase</keyword>
<dbReference type="GO" id="GO:0003676">
    <property type="term" value="F:nucleic acid binding"/>
    <property type="evidence" value="ECO:0007669"/>
    <property type="project" value="InterPro"/>
</dbReference>
<dbReference type="CDD" id="cd00085">
    <property type="entry name" value="HNHc"/>
    <property type="match status" value="1"/>
</dbReference>
<reference evidence="2 3" key="1">
    <citation type="submission" date="2018-01" db="EMBL/GenBank/DDBJ databases">
        <title>Bacillus asahii Genome sequencing and assembly.</title>
        <authorList>
            <person name="Jiang H."/>
            <person name="Feng Y."/>
            <person name="Zhao F."/>
            <person name="Lin X."/>
        </authorList>
    </citation>
    <scope>NUCLEOTIDE SEQUENCE [LARGE SCALE GENOMIC DNA]</scope>
    <source>
        <strain evidence="2 3">OM18</strain>
    </source>
</reference>
<evidence type="ECO:0000313" key="3">
    <source>
        <dbReference type="Proteomes" id="UP000283095"/>
    </source>
</evidence>
<dbReference type="Gene3D" id="1.10.30.50">
    <property type="match status" value="1"/>
</dbReference>
<dbReference type="Pfam" id="PF01844">
    <property type="entry name" value="HNH"/>
    <property type="match status" value="1"/>
</dbReference>
<keyword evidence="2" id="KW-0540">Nuclease</keyword>
<dbReference type="RefSeq" id="WP_127760793.1">
    <property type="nucleotide sequence ID" value="NZ_CP026095.1"/>
</dbReference>
<sequence>MNKKVCSDCGENKALTDFYSQNKYSKTRGNWIYFNPECKECTKRRAVTWKAQNMDRWYENYKEYYVENRDMYIDNAKNWNNENAERKQENYKSWQRSNPEKLSVYNQYKRMHGTHKITNEEWENCKNYFNYRCAYCHLPIEEHYIKFNGKVRLGDFHKEHVDHNGSNNLANCVPSCKSCNGRKHTSSLEEWFNISKDFDQNNLHKIKKWLDSDYKQYINKITI</sequence>
<proteinExistence type="predicted"/>
<dbReference type="InterPro" id="IPR003615">
    <property type="entry name" value="HNH_nuc"/>
</dbReference>
<dbReference type="InterPro" id="IPR002711">
    <property type="entry name" value="HNH"/>
</dbReference>
<dbReference type="GO" id="GO:0004519">
    <property type="term" value="F:endonuclease activity"/>
    <property type="evidence" value="ECO:0007669"/>
    <property type="project" value="UniProtKB-KW"/>
</dbReference>
<dbReference type="GO" id="GO:0008270">
    <property type="term" value="F:zinc ion binding"/>
    <property type="evidence" value="ECO:0007669"/>
    <property type="project" value="InterPro"/>
</dbReference>
<evidence type="ECO:0000313" key="2">
    <source>
        <dbReference type="EMBL" id="AZV43660.1"/>
    </source>
</evidence>
<protein>
    <submittedName>
        <fullName evidence="2">Endonuclease</fullName>
    </submittedName>
</protein>
<gene>
    <name evidence="2" type="ORF">BAOM_3051</name>
</gene>
<accession>A0A3Q9RNK9</accession>
<dbReference type="Proteomes" id="UP000283095">
    <property type="component" value="Chromosome"/>
</dbReference>
<dbReference type="OrthoDB" id="2666697at2"/>
<dbReference type="AlphaFoldDB" id="A0A3Q9RNK9"/>
<evidence type="ECO:0000259" key="1">
    <source>
        <dbReference type="SMART" id="SM00507"/>
    </source>
</evidence>